<dbReference type="EMBL" id="JANHAX010000003">
    <property type="protein sequence ID" value="MDQ2090841.1"/>
    <property type="molecule type" value="Genomic_DNA"/>
</dbReference>
<gene>
    <name evidence="1" type="ORF">NO357_13105</name>
</gene>
<name>A0AAE3WCR7_9RHOB</name>
<evidence type="ECO:0000313" key="1">
    <source>
        <dbReference type="EMBL" id="MDQ2090841.1"/>
    </source>
</evidence>
<comment type="caution">
    <text evidence="1">The sequence shown here is derived from an EMBL/GenBank/DDBJ whole genome shotgun (WGS) entry which is preliminary data.</text>
</comment>
<reference evidence="1" key="1">
    <citation type="submission" date="2022-07" db="EMBL/GenBank/DDBJ databases">
        <authorList>
            <person name="Otstavnykh N."/>
            <person name="Isaeva M."/>
            <person name="Bystritskaya E."/>
        </authorList>
    </citation>
    <scope>NUCLEOTIDE SEQUENCE</scope>
    <source>
        <strain evidence="1">KCTC 52189</strain>
    </source>
</reference>
<accession>A0AAE3WCR7</accession>
<dbReference type="RefSeq" id="WP_306736109.1">
    <property type="nucleotide sequence ID" value="NZ_JANHAX010000003.1"/>
</dbReference>
<dbReference type="InterPro" id="IPR047715">
    <property type="entry name" value="EboA_dom"/>
</dbReference>
<dbReference type="NCBIfam" id="NF035938">
    <property type="entry name" value="EboA_domain"/>
    <property type="match status" value="1"/>
</dbReference>
<evidence type="ECO:0000313" key="2">
    <source>
        <dbReference type="Proteomes" id="UP001226762"/>
    </source>
</evidence>
<sequence>MHIFLGLAPRRLGKADLVLTDEDLAEADAAHPGWSPAGWSIDGAARVLALLSCAKNRPFAERFKDLRRTADMAELIALYRGLPLYPEPETLHFEVGEGLRSNIKAVFEAISHQNPYPRDHFDEHRWNHMILKALFVGSRLSPIIGLKERANPELARILVDFAQERWAAGRPLADEHWISVGPFRNDPAIKATLETAIAEGKLTEEALQ</sequence>
<organism evidence="1 2">
    <name type="scientific">Marimonas arenosa</name>
    <dbReference type="NCBI Taxonomy" id="1795305"/>
    <lineage>
        <taxon>Bacteria</taxon>
        <taxon>Pseudomonadati</taxon>
        <taxon>Pseudomonadota</taxon>
        <taxon>Alphaproteobacteria</taxon>
        <taxon>Rhodobacterales</taxon>
        <taxon>Paracoccaceae</taxon>
        <taxon>Marimonas</taxon>
    </lineage>
</organism>
<reference evidence="1" key="2">
    <citation type="submission" date="2023-02" db="EMBL/GenBank/DDBJ databases">
        <title>'Rhodoalgimonas zhirmunskyi' gen. nov., isolated from a red alga.</title>
        <authorList>
            <person name="Nedashkovskaya O.I."/>
            <person name="Otstavnykh N.Y."/>
            <person name="Bystritskaya E.P."/>
            <person name="Balabanova L.A."/>
            <person name="Isaeva M.P."/>
        </authorList>
    </citation>
    <scope>NUCLEOTIDE SEQUENCE</scope>
    <source>
        <strain evidence="1">KCTC 52189</strain>
    </source>
</reference>
<protein>
    <submittedName>
        <fullName evidence="1">EboA domain-containing protein</fullName>
    </submittedName>
</protein>
<proteinExistence type="predicted"/>
<keyword evidence="2" id="KW-1185">Reference proteome</keyword>
<dbReference type="AlphaFoldDB" id="A0AAE3WCR7"/>
<dbReference type="Proteomes" id="UP001226762">
    <property type="component" value="Unassembled WGS sequence"/>
</dbReference>